<dbReference type="EMBL" id="OU892284">
    <property type="protein sequence ID" value="CAG9772302.1"/>
    <property type="molecule type" value="Genomic_DNA"/>
</dbReference>
<dbReference type="InterPro" id="IPR032727">
    <property type="entry name" value="CLAMP"/>
</dbReference>
<reference evidence="1" key="1">
    <citation type="submission" date="2022-01" db="EMBL/GenBank/DDBJ databases">
        <authorList>
            <person name="King R."/>
        </authorList>
    </citation>
    <scope>NUCLEOTIDE SEQUENCE</scope>
</reference>
<dbReference type="OrthoDB" id="425082at2759"/>
<dbReference type="AlphaFoldDB" id="A0A9N9MY27"/>
<accession>A0A9N9MY27</accession>
<name>A0A9N9MY27_9CUCU</name>
<evidence type="ECO:0000313" key="2">
    <source>
        <dbReference type="Proteomes" id="UP001152799"/>
    </source>
</evidence>
<sequence>MTTKRDSLSYQISYLPNSHVPKLEDYYSFKEKPEEIEHKISAFNIPNVTRKEPKLSQWDYLDQEKVEALLKLKTVKEIHSFIDSTLKNHPKGRPKDIFVQLLADVINFSKFHKYDTEKTATLLSQFFLTHKYFISGQEVGAEKLYIYFKDLMMCHSLPFPPSYKKVFQLKDAKNILEFFCKIYLRNLPLLKYLCLPNFALYLNYEIPPAPVLPSLKEKKARAIRKGGKKTKK</sequence>
<dbReference type="Pfam" id="PF14769">
    <property type="entry name" value="CLAMP"/>
    <property type="match status" value="1"/>
</dbReference>
<dbReference type="PANTHER" id="PTHR28457">
    <property type="entry name" value="COILED-COIL DOMAIN-CONTAINING PROTEIN 189"/>
    <property type="match status" value="1"/>
</dbReference>
<evidence type="ECO:0000313" key="1">
    <source>
        <dbReference type="EMBL" id="CAG9772302.1"/>
    </source>
</evidence>
<gene>
    <name evidence="1" type="ORF">CEUTPL_LOCUS12720</name>
</gene>
<dbReference type="Proteomes" id="UP001152799">
    <property type="component" value="Chromosome 8"/>
</dbReference>
<dbReference type="PANTHER" id="PTHR28457:SF1">
    <property type="entry name" value="CILIA- AND FLAGELLA-ASSOCIATED PROTEIN 119"/>
    <property type="match status" value="1"/>
</dbReference>
<organism evidence="1 2">
    <name type="scientific">Ceutorhynchus assimilis</name>
    <name type="common">cabbage seed weevil</name>
    <dbReference type="NCBI Taxonomy" id="467358"/>
    <lineage>
        <taxon>Eukaryota</taxon>
        <taxon>Metazoa</taxon>
        <taxon>Ecdysozoa</taxon>
        <taxon>Arthropoda</taxon>
        <taxon>Hexapoda</taxon>
        <taxon>Insecta</taxon>
        <taxon>Pterygota</taxon>
        <taxon>Neoptera</taxon>
        <taxon>Endopterygota</taxon>
        <taxon>Coleoptera</taxon>
        <taxon>Polyphaga</taxon>
        <taxon>Cucujiformia</taxon>
        <taxon>Curculionidae</taxon>
        <taxon>Ceutorhynchinae</taxon>
        <taxon>Ceutorhynchus</taxon>
    </lineage>
</organism>
<keyword evidence="2" id="KW-1185">Reference proteome</keyword>
<proteinExistence type="predicted"/>
<protein>
    <submittedName>
        <fullName evidence="1">Uncharacterized protein</fullName>
    </submittedName>
</protein>